<dbReference type="Gene3D" id="2.40.160.200">
    <property type="entry name" value="LURP1-related"/>
    <property type="match status" value="1"/>
</dbReference>
<dbReference type="Proteomes" id="UP001630127">
    <property type="component" value="Unassembled WGS sequence"/>
</dbReference>
<sequence>MAQPNYPPFAPVSQPSNNLGVPVTPLGYPPVSPQPGYPTAPQPGYMAQPPFYPSYPPQQPVQQTSYAATMLPQPSHTTIIRPIPVLGPQYCLPHLVDLAVTKKLMTLTDDFVVTDVNRNVMFKVKGKVFSLHDKRVLLDAAGNPVITLRQKILSAHSRWYVYRGRSTDARDLIFTAKTSSIVQLRTKLNVYLANRNTEDVSDFRVEGSWSERSCVIYVGESTTIAAQMHMKESAESYFLGKDTFMVTVYPNIDYAFVVALIVILDAINSGNDI</sequence>
<protein>
    <submittedName>
        <fullName evidence="2">Uncharacterized protein</fullName>
    </submittedName>
</protein>
<name>A0ABD3AKJ1_9GENT</name>
<organism evidence="2 3">
    <name type="scientific">Cinchona calisaya</name>
    <dbReference type="NCBI Taxonomy" id="153742"/>
    <lineage>
        <taxon>Eukaryota</taxon>
        <taxon>Viridiplantae</taxon>
        <taxon>Streptophyta</taxon>
        <taxon>Embryophyta</taxon>
        <taxon>Tracheophyta</taxon>
        <taxon>Spermatophyta</taxon>
        <taxon>Magnoliopsida</taxon>
        <taxon>eudicotyledons</taxon>
        <taxon>Gunneridae</taxon>
        <taxon>Pentapetalae</taxon>
        <taxon>asterids</taxon>
        <taxon>lamiids</taxon>
        <taxon>Gentianales</taxon>
        <taxon>Rubiaceae</taxon>
        <taxon>Cinchonoideae</taxon>
        <taxon>Cinchoneae</taxon>
        <taxon>Cinchona</taxon>
    </lineage>
</organism>
<dbReference type="SUPFAM" id="SSF54518">
    <property type="entry name" value="Tubby C-terminal domain-like"/>
    <property type="match status" value="1"/>
</dbReference>
<dbReference type="InterPro" id="IPR007612">
    <property type="entry name" value="LOR"/>
</dbReference>
<accession>A0ABD3AKJ1</accession>
<evidence type="ECO:0000313" key="2">
    <source>
        <dbReference type="EMBL" id="KAL3531621.1"/>
    </source>
</evidence>
<dbReference type="InterPro" id="IPR038595">
    <property type="entry name" value="LOR_sf"/>
</dbReference>
<comment type="similarity">
    <text evidence="1">Belongs to the LOR family.</text>
</comment>
<evidence type="ECO:0000313" key="3">
    <source>
        <dbReference type="Proteomes" id="UP001630127"/>
    </source>
</evidence>
<dbReference type="EMBL" id="JBJUIK010000003">
    <property type="protein sequence ID" value="KAL3531621.1"/>
    <property type="molecule type" value="Genomic_DNA"/>
</dbReference>
<comment type="caution">
    <text evidence="2">The sequence shown here is derived from an EMBL/GenBank/DDBJ whole genome shotgun (WGS) entry which is preliminary data.</text>
</comment>
<dbReference type="PANTHER" id="PTHR31087">
    <property type="match status" value="1"/>
</dbReference>
<dbReference type="Pfam" id="PF04525">
    <property type="entry name" value="LOR"/>
    <property type="match status" value="1"/>
</dbReference>
<gene>
    <name evidence="2" type="ORF">ACH5RR_005142</name>
</gene>
<dbReference type="AlphaFoldDB" id="A0ABD3AKJ1"/>
<proteinExistence type="inferred from homology"/>
<dbReference type="InterPro" id="IPR025659">
    <property type="entry name" value="Tubby-like_C"/>
</dbReference>
<dbReference type="PANTHER" id="PTHR31087:SF160">
    <property type="entry name" value="PROTEIN LURP-ONE-RELATED 1-RELATED"/>
    <property type="match status" value="1"/>
</dbReference>
<evidence type="ECO:0000256" key="1">
    <source>
        <dbReference type="ARBA" id="ARBA00005437"/>
    </source>
</evidence>
<keyword evidence="3" id="KW-1185">Reference proteome</keyword>
<reference evidence="2 3" key="1">
    <citation type="submission" date="2024-11" db="EMBL/GenBank/DDBJ databases">
        <title>A near-complete genome assembly of Cinchona calisaya.</title>
        <authorList>
            <person name="Lian D.C."/>
            <person name="Zhao X.W."/>
            <person name="Wei L."/>
        </authorList>
    </citation>
    <scope>NUCLEOTIDE SEQUENCE [LARGE SCALE GENOMIC DNA]</scope>
    <source>
        <tissue evidence="2">Nenye</tissue>
    </source>
</reference>